<dbReference type="Proteomes" id="UP001165960">
    <property type="component" value="Unassembled WGS sequence"/>
</dbReference>
<protein>
    <submittedName>
        <fullName evidence="1">Uncharacterized protein</fullName>
    </submittedName>
</protein>
<evidence type="ECO:0000313" key="1">
    <source>
        <dbReference type="EMBL" id="KAJ9089444.1"/>
    </source>
</evidence>
<accession>A0ACC2URP8</accession>
<evidence type="ECO:0000313" key="2">
    <source>
        <dbReference type="Proteomes" id="UP001165960"/>
    </source>
</evidence>
<gene>
    <name evidence="1" type="ORF">DSO57_1013009</name>
</gene>
<name>A0ACC2URP8_9FUNG</name>
<comment type="caution">
    <text evidence="1">The sequence shown here is derived from an EMBL/GenBank/DDBJ whole genome shotgun (WGS) entry which is preliminary data.</text>
</comment>
<dbReference type="EMBL" id="QTSX02000047">
    <property type="protein sequence ID" value="KAJ9089444.1"/>
    <property type="molecule type" value="Genomic_DNA"/>
</dbReference>
<sequence length="144" mass="16303">MVNSLSSTRITGCHITDSAVDSHKATGHGGIQKTLAQLQQHCYWKPCLSSEVQEKCIIHIEEEMIQFISMKLELIIISAAFQVALDELKRTIMCASFLCLILFKTSFEHNILLLTARVMYCLNKKRVAMNTQLVKALKFQTSIK</sequence>
<organism evidence="1 2">
    <name type="scientific">Entomophthora muscae</name>
    <dbReference type="NCBI Taxonomy" id="34485"/>
    <lineage>
        <taxon>Eukaryota</taxon>
        <taxon>Fungi</taxon>
        <taxon>Fungi incertae sedis</taxon>
        <taxon>Zoopagomycota</taxon>
        <taxon>Entomophthoromycotina</taxon>
        <taxon>Entomophthoromycetes</taxon>
        <taxon>Entomophthorales</taxon>
        <taxon>Entomophthoraceae</taxon>
        <taxon>Entomophthora</taxon>
    </lineage>
</organism>
<reference evidence="1" key="1">
    <citation type="submission" date="2022-04" db="EMBL/GenBank/DDBJ databases">
        <title>Genome of the entomopathogenic fungus Entomophthora muscae.</title>
        <authorList>
            <person name="Elya C."/>
            <person name="Lovett B.R."/>
            <person name="Lee E."/>
            <person name="Macias A.M."/>
            <person name="Hajek A.E."/>
            <person name="De Bivort B.L."/>
            <person name="Kasson M.T."/>
            <person name="De Fine Licht H.H."/>
            <person name="Stajich J.E."/>
        </authorList>
    </citation>
    <scope>NUCLEOTIDE SEQUENCE</scope>
    <source>
        <strain evidence="1">Berkeley</strain>
    </source>
</reference>
<keyword evidence="2" id="KW-1185">Reference proteome</keyword>
<proteinExistence type="predicted"/>